<dbReference type="InterPro" id="IPR034686">
    <property type="entry name" value="Terpene_cyclase-like_2"/>
</dbReference>
<protein>
    <recommendedName>
        <fullName evidence="2">Terpene synthase</fullName>
        <ecNumber evidence="2">4.2.3.-</ecNumber>
    </recommendedName>
</protein>
<evidence type="ECO:0000256" key="3">
    <source>
        <dbReference type="SAM" id="MobiDB-lite"/>
    </source>
</evidence>
<evidence type="ECO:0000313" key="5">
    <source>
        <dbReference type="Proteomes" id="UP000661025"/>
    </source>
</evidence>
<feature type="region of interest" description="Disordered" evidence="3">
    <location>
        <begin position="333"/>
        <end position="352"/>
    </location>
</feature>
<keyword evidence="2" id="KW-0479">Metal-binding</keyword>
<dbReference type="Gene3D" id="1.10.600.10">
    <property type="entry name" value="Farnesyl Diphosphate Synthase"/>
    <property type="match status" value="1"/>
</dbReference>
<comment type="similarity">
    <text evidence="2">Belongs to the terpene synthase family.</text>
</comment>
<evidence type="ECO:0000313" key="4">
    <source>
        <dbReference type="EMBL" id="MBD9722310.1"/>
    </source>
</evidence>
<reference evidence="4" key="1">
    <citation type="submission" date="2020-09" db="EMBL/GenBank/DDBJ databases">
        <title>Streptomyces canutascabiei sp. nov., which causes potato common scab and is distributed across the world.</title>
        <authorList>
            <person name="Nguyen H.P."/>
            <person name="Weisberg A.J."/>
            <person name="Chang J.H."/>
            <person name="Clarke C.R."/>
        </authorList>
    </citation>
    <scope>NUCLEOTIDE SEQUENCE</scope>
    <source>
        <strain evidence="4">ID-01-6.2a</strain>
    </source>
</reference>
<dbReference type="GeneID" id="79928860"/>
<dbReference type="GO" id="GO:0010333">
    <property type="term" value="F:terpene synthase activity"/>
    <property type="evidence" value="ECO:0007669"/>
    <property type="project" value="InterPro"/>
</dbReference>
<dbReference type="EC" id="4.2.3.-" evidence="2"/>
<name>A0A927QEC7_9ACTN</name>
<comment type="caution">
    <text evidence="4">The sequence shown here is derived from an EMBL/GenBank/DDBJ whole genome shotgun (WGS) entry which is preliminary data.</text>
</comment>
<dbReference type="Pfam" id="PF19086">
    <property type="entry name" value="Terpene_syn_C_2"/>
    <property type="match status" value="1"/>
</dbReference>
<proteinExistence type="inferred from homology"/>
<keyword evidence="2" id="KW-0460">Magnesium</keyword>
<organism evidence="4 5">
    <name type="scientific">Streptomyces caniscabiei</name>
    <dbReference type="NCBI Taxonomy" id="2746961"/>
    <lineage>
        <taxon>Bacteria</taxon>
        <taxon>Bacillati</taxon>
        <taxon>Actinomycetota</taxon>
        <taxon>Actinomycetes</taxon>
        <taxon>Kitasatosporales</taxon>
        <taxon>Streptomycetaceae</taxon>
        <taxon>Streptomyces</taxon>
    </lineage>
</organism>
<dbReference type="AlphaFoldDB" id="A0A927QEC7"/>
<dbReference type="PANTHER" id="PTHR35201">
    <property type="entry name" value="TERPENE SYNTHASE"/>
    <property type="match status" value="1"/>
</dbReference>
<keyword evidence="1 2" id="KW-0456">Lyase</keyword>
<gene>
    <name evidence="4" type="ORF">IHE70_03415</name>
</gene>
<sequence>MENSREFVLPPFYCPLPAACGPLAEAAGAEAVQWMASHGLCDDPATLARIREAEVHRLMGLMIPQPEDEEVFRTLTCFAHLVLLAEDLLFDGSPSAGGFGAIIEQAGRVMRVMESPGYRVSGADDPYTLALVDVMTRLRKASSPGRVGRLTHEMRRCFAGAVRGISALHGPDPLTEDRYLSIRLDDVAGHLTVVLIEMCGSEPLPDDTWQSPAVLACLESAGMVGALDNDLFSYRKESVHDLNLINVLRATRGLSVQQAVDETMKVRDRVMRLFLGLREELLAGAPAPLRYLLEQLGQALRGHVEWGLTAPRHTGASAENGAAVRPIGSLSGCWADQPSSDDPDPLPCPSVSWWWDQAGQASGRAVTQEQ</sequence>
<evidence type="ECO:0000256" key="2">
    <source>
        <dbReference type="RuleBase" id="RU366034"/>
    </source>
</evidence>
<dbReference type="InterPro" id="IPR008949">
    <property type="entry name" value="Isoprenoid_synthase_dom_sf"/>
</dbReference>
<accession>A0A927QEC7</accession>
<dbReference type="EMBL" id="JACYXT010000001">
    <property type="protein sequence ID" value="MBD9722310.1"/>
    <property type="molecule type" value="Genomic_DNA"/>
</dbReference>
<dbReference type="RefSeq" id="WP_192359511.1">
    <property type="nucleotide sequence ID" value="NZ_CP119182.1"/>
</dbReference>
<comment type="cofactor">
    <cofactor evidence="2">
        <name>Mg(2+)</name>
        <dbReference type="ChEBI" id="CHEBI:18420"/>
    </cofactor>
</comment>
<dbReference type="SUPFAM" id="SSF48576">
    <property type="entry name" value="Terpenoid synthases"/>
    <property type="match status" value="1"/>
</dbReference>
<dbReference type="GO" id="GO:0046872">
    <property type="term" value="F:metal ion binding"/>
    <property type="evidence" value="ECO:0007669"/>
    <property type="project" value="UniProtKB-KW"/>
</dbReference>
<evidence type="ECO:0000256" key="1">
    <source>
        <dbReference type="ARBA" id="ARBA00023239"/>
    </source>
</evidence>
<dbReference type="PANTHER" id="PTHR35201:SF4">
    <property type="entry name" value="BETA-PINACENE SYNTHASE-RELATED"/>
    <property type="match status" value="1"/>
</dbReference>
<dbReference type="Proteomes" id="UP000661025">
    <property type="component" value="Unassembled WGS sequence"/>
</dbReference>